<sequence length="144" mass="15636">MDIQQPAGFWIRVGACLLDGIIIGIPLAIIGFLISGDFASDQPGENWYLDIISFLYALLLPIYWQGYVVGKRICGIRVVKADGSKLGIGAMLMRVLVGGIIYAVTLGIALIVSAFMVGIRKDKRSIHDFIAGTYVTHLPPQKEG</sequence>
<protein>
    <submittedName>
        <fullName evidence="8">Uncharacterized membrane protein YckC, RDD family</fullName>
    </submittedName>
</protein>
<organism evidence="8 9">
    <name type="scientific">Fictibacillus solisalsi</name>
    <dbReference type="NCBI Taxonomy" id="459525"/>
    <lineage>
        <taxon>Bacteria</taxon>
        <taxon>Bacillati</taxon>
        <taxon>Bacillota</taxon>
        <taxon>Bacilli</taxon>
        <taxon>Bacillales</taxon>
        <taxon>Fictibacillaceae</taxon>
        <taxon>Fictibacillus</taxon>
    </lineage>
</organism>
<keyword evidence="3 6" id="KW-0812">Transmembrane</keyword>
<dbReference type="GO" id="GO:0005886">
    <property type="term" value="C:plasma membrane"/>
    <property type="evidence" value="ECO:0007669"/>
    <property type="project" value="UniProtKB-SubCell"/>
</dbReference>
<keyword evidence="5 6" id="KW-0472">Membrane</keyword>
<name>A0A1G9XH01_9BACL</name>
<evidence type="ECO:0000256" key="6">
    <source>
        <dbReference type="SAM" id="Phobius"/>
    </source>
</evidence>
<dbReference type="Proteomes" id="UP000199544">
    <property type="component" value="Unassembled WGS sequence"/>
</dbReference>
<proteinExistence type="predicted"/>
<feature type="domain" description="RDD" evidence="7">
    <location>
        <begin position="6"/>
        <end position="132"/>
    </location>
</feature>
<evidence type="ECO:0000256" key="3">
    <source>
        <dbReference type="ARBA" id="ARBA00022692"/>
    </source>
</evidence>
<keyword evidence="9" id="KW-1185">Reference proteome</keyword>
<dbReference type="AlphaFoldDB" id="A0A1G9XH01"/>
<dbReference type="Pfam" id="PF06271">
    <property type="entry name" value="RDD"/>
    <property type="match status" value="1"/>
</dbReference>
<dbReference type="PANTHER" id="PTHR36115">
    <property type="entry name" value="PROLINE-RICH ANTIGEN HOMOLOG-RELATED"/>
    <property type="match status" value="1"/>
</dbReference>
<dbReference type="InterPro" id="IPR051791">
    <property type="entry name" value="Pra-immunoreactive"/>
</dbReference>
<feature type="transmembrane region" description="Helical" evidence="6">
    <location>
        <begin position="9"/>
        <end position="35"/>
    </location>
</feature>
<evidence type="ECO:0000256" key="1">
    <source>
        <dbReference type="ARBA" id="ARBA00004651"/>
    </source>
</evidence>
<keyword evidence="2" id="KW-1003">Cell membrane</keyword>
<keyword evidence="4 6" id="KW-1133">Transmembrane helix</keyword>
<dbReference type="STRING" id="459525.SAMN04488137_2793"/>
<evidence type="ECO:0000256" key="5">
    <source>
        <dbReference type="ARBA" id="ARBA00023136"/>
    </source>
</evidence>
<reference evidence="9" key="1">
    <citation type="submission" date="2016-10" db="EMBL/GenBank/DDBJ databases">
        <authorList>
            <person name="Varghese N."/>
            <person name="Submissions S."/>
        </authorList>
    </citation>
    <scope>NUCLEOTIDE SEQUENCE [LARGE SCALE GENOMIC DNA]</scope>
    <source>
        <strain evidence="9">CGMCC 1.6854</strain>
    </source>
</reference>
<dbReference type="InterPro" id="IPR010432">
    <property type="entry name" value="RDD"/>
</dbReference>
<dbReference type="EMBL" id="FNHW01000001">
    <property type="protein sequence ID" value="SDM96024.1"/>
    <property type="molecule type" value="Genomic_DNA"/>
</dbReference>
<feature type="transmembrane region" description="Helical" evidence="6">
    <location>
        <begin position="91"/>
        <end position="119"/>
    </location>
</feature>
<comment type="subcellular location">
    <subcellularLocation>
        <location evidence="1">Cell membrane</location>
        <topology evidence="1">Multi-pass membrane protein</topology>
    </subcellularLocation>
</comment>
<evidence type="ECO:0000256" key="4">
    <source>
        <dbReference type="ARBA" id="ARBA00022989"/>
    </source>
</evidence>
<feature type="transmembrane region" description="Helical" evidence="6">
    <location>
        <begin position="47"/>
        <end position="70"/>
    </location>
</feature>
<dbReference type="OrthoDB" id="1787043at2"/>
<evidence type="ECO:0000313" key="9">
    <source>
        <dbReference type="Proteomes" id="UP000199544"/>
    </source>
</evidence>
<gene>
    <name evidence="8" type="ORF">SAMN04488137_2793</name>
</gene>
<dbReference type="RefSeq" id="WP_090235371.1">
    <property type="nucleotide sequence ID" value="NZ_FNHW01000001.1"/>
</dbReference>
<accession>A0A1G9XH01</accession>
<evidence type="ECO:0000313" key="8">
    <source>
        <dbReference type="EMBL" id="SDM96024.1"/>
    </source>
</evidence>
<evidence type="ECO:0000259" key="7">
    <source>
        <dbReference type="Pfam" id="PF06271"/>
    </source>
</evidence>
<dbReference type="PANTHER" id="PTHR36115:SF9">
    <property type="entry name" value="LMO1584 PROTEIN"/>
    <property type="match status" value="1"/>
</dbReference>
<evidence type="ECO:0000256" key="2">
    <source>
        <dbReference type="ARBA" id="ARBA00022475"/>
    </source>
</evidence>